<dbReference type="InterPro" id="IPR017441">
    <property type="entry name" value="Protein_kinase_ATP_BS"/>
</dbReference>
<dbReference type="SMART" id="SM00448">
    <property type="entry name" value="REC"/>
    <property type="match status" value="1"/>
</dbReference>
<dbReference type="Gene3D" id="3.40.50.2300">
    <property type="match status" value="1"/>
</dbReference>
<dbReference type="PROSITE" id="PS50011">
    <property type="entry name" value="PROTEIN_KINASE_DOM"/>
    <property type="match status" value="1"/>
</dbReference>
<sequence length="421" mass="47479">MSGMKLLIAEDNPLWLKVIQTNVRSWGFIPVITEDGEEALRYLSSDDAPRIAVLDWQMPKVDGIEVCRRIKEDTLRPYTYVMLLSGRDTKQDVVTGLDAGADEYMTKPADLDLLKRRLTAARRIIEAIPPEGWSRPRVEGYEVKQVLGQGAFATVWEAVHVATQRPVALKVLRVDLATEKVFNRFANEIKVMQEFDHPYLAKIYDSHIDSTLGYYAMDLIRGGTLYQYVRQHQLAPLAVIRLIAHVCMGLQHAHEHGIIHRDVKLSNIMVTESGQPKLVDFGLGKSMFLAPSETVTRTVDGSVVGTPLFMSPEQARGEIASLDQRSDIYSVGIILYMLLLKQHPHHITAQDRQQTISEIAHGPVRRPSKVKSTFSKTLERIMLKALHPSVEYRYQSAGELANDLLAFVESRTKHESSTKTL</sequence>
<dbReference type="SUPFAM" id="SSF52172">
    <property type="entry name" value="CheY-like"/>
    <property type="match status" value="1"/>
</dbReference>
<evidence type="ECO:0000256" key="4">
    <source>
        <dbReference type="ARBA" id="ARBA00022840"/>
    </source>
</evidence>
<name>A0ABP8NE06_9BACT</name>
<dbReference type="Pfam" id="PF00069">
    <property type="entry name" value="Pkinase"/>
    <property type="match status" value="1"/>
</dbReference>
<dbReference type="PANTHER" id="PTHR43289:SF30">
    <property type="entry name" value="NON-SPECIFIC SERINE_THREONINE PROTEIN KINASE"/>
    <property type="match status" value="1"/>
</dbReference>
<protein>
    <submittedName>
        <fullName evidence="9">Protein kinase</fullName>
    </submittedName>
</protein>
<dbReference type="PROSITE" id="PS00108">
    <property type="entry name" value="PROTEIN_KINASE_ST"/>
    <property type="match status" value="1"/>
</dbReference>
<dbReference type="CDD" id="cd17574">
    <property type="entry name" value="REC_OmpR"/>
    <property type="match status" value="1"/>
</dbReference>
<feature type="domain" description="Response regulatory" evidence="8">
    <location>
        <begin position="5"/>
        <end position="122"/>
    </location>
</feature>
<dbReference type="PANTHER" id="PTHR43289">
    <property type="entry name" value="MITOGEN-ACTIVATED PROTEIN KINASE KINASE KINASE 20-RELATED"/>
    <property type="match status" value="1"/>
</dbReference>
<evidence type="ECO:0000313" key="9">
    <source>
        <dbReference type="EMBL" id="GAA4464355.1"/>
    </source>
</evidence>
<evidence type="ECO:0000256" key="3">
    <source>
        <dbReference type="ARBA" id="ARBA00022777"/>
    </source>
</evidence>
<evidence type="ECO:0000256" key="6">
    <source>
        <dbReference type="PROSITE-ProRule" id="PRU10141"/>
    </source>
</evidence>
<evidence type="ECO:0000259" key="7">
    <source>
        <dbReference type="PROSITE" id="PS50011"/>
    </source>
</evidence>
<evidence type="ECO:0000256" key="1">
    <source>
        <dbReference type="ARBA" id="ARBA00022679"/>
    </source>
</evidence>
<dbReference type="InterPro" id="IPR001789">
    <property type="entry name" value="Sig_transdc_resp-reg_receiver"/>
</dbReference>
<reference evidence="10" key="1">
    <citation type="journal article" date="2019" name="Int. J. Syst. Evol. Microbiol.">
        <title>The Global Catalogue of Microorganisms (GCM) 10K type strain sequencing project: providing services to taxonomists for standard genome sequencing and annotation.</title>
        <authorList>
            <consortium name="The Broad Institute Genomics Platform"/>
            <consortium name="The Broad Institute Genome Sequencing Center for Infectious Disease"/>
            <person name="Wu L."/>
            <person name="Ma J."/>
        </authorList>
    </citation>
    <scope>NUCLEOTIDE SEQUENCE [LARGE SCALE GENOMIC DNA]</scope>
    <source>
        <strain evidence="10">JCM 17759</strain>
    </source>
</reference>
<accession>A0ABP8NE06</accession>
<organism evidence="9 10">
    <name type="scientific">Novipirellula rosea</name>
    <dbReference type="NCBI Taxonomy" id="1031540"/>
    <lineage>
        <taxon>Bacteria</taxon>
        <taxon>Pseudomonadati</taxon>
        <taxon>Planctomycetota</taxon>
        <taxon>Planctomycetia</taxon>
        <taxon>Pirellulales</taxon>
        <taxon>Pirellulaceae</taxon>
        <taxon>Novipirellula</taxon>
    </lineage>
</organism>
<dbReference type="Gene3D" id="1.10.510.10">
    <property type="entry name" value="Transferase(Phosphotransferase) domain 1"/>
    <property type="match status" value="1"/>
</dbReference>
<evidence type="ECO:0000256" key="2">
    <source>
        <dbReference type="ARBA" id="ARBA00022741"/>
    </source>
</evidence>
<proteinExistence type="predicted"/>
<dbReference type="Proteomes" id="UP001500840">
    <property type="component" value="Unassembled WGS sequence"/>
</dbReference>
<keyword evidence="2 6" id="KW-0547">Nucleotide-binding</keyword>
<dbReference type="PROSITE" id="PS00107">
    <property type="entry name" value="PROTEIN_KINASE_ATP"/>
    <property type="match status" value="1"/>
</dbReference>
<dbReference type="InterPro" id="IPR000719">
    <property type="entry name" value="Prot_kinase_dom"/>
</dbReference>
<feature type="domain" description="Protein kinase" evidence="7">
    <location>
        <begin position="141"/>
        <end position="405"/>
    </location>
</feature>
<feature type="modified residue" description="4-aspartylphosphate" evidence="5">
    <location>
        <position position="55"/>
    </location>
</feature>
<evidence type="ECO:0000313" key="10">
    <source>
        <dbReference type="Proteomes" id="UP001500840"/>
    </source>
</evidence>
<dbReference type="EMBL" id="BAABGA010000068">
    <property type="protein sequence ID" value="GAA4464355.1"/>
    <property type="molecule type" value="Genomic_DNA"/>
</dbReference>
<dbReference type="SMART" id="SM00220">
    <property type="entry name" value="S_TKc"/>
    <property type="match status" value="1"/>
</dbReference>
<dbReference type="CDD" id="cd14014">
    <property type="entry name" value="STKc_PknB_like"/>
    <property type="match status" value="1"/>
</dbReference>
<keyword evidence="10" id="KW-1185">Reference proteome</keyword>
<dbReference type="InterPro" id="IPR008271">
    <property type="entry name" value="Ser/Thr_kinase_AS"/>
</dbReference>
<dbReference type="InterPro" id="IPR011006">
    <property type="entry name" value="CheY-like_superfamily"/>
</dbReference>
<keyword evidence="5" id="KW-0597">Phosphoprotein</keyword>
<dbReference type="GO" id="GO:0016301">
    <property type="term" value="F:kinase activity"/>
    <property type="evidence" value="ECO:0007669"/>
    <property type="project" value="UniProtKB-KW"/>
</dbReference>
<evidence type="ECO:0000256" key="5">
    <source>
        <dbReference type="PROSITE-ProRule" id="PRU00169"/>
    </source>
</evidence>
<gene>
    <name evidence="9" type="ORF">GCM10023156_50760</name>
</gene>
<dbReference type="InterPro" id="IPR011009">
    <property type="entry name" value="Kinase-like_dom_sf"/>
</dbReference>
<feature type="binding site" evidence="6">
    <location>
        <position position="170"/>
    </location>
    <ligand>
        <name>ATP</name>
        <dbReference type="ChEBI" id="CHEBI:30616"/>
    </ligand>
</feature>
<evidence type="ECO:0000259" key="8">
    <source>
        <dbReference type="PROSITE" id="PS50110"/>
    </source>
</evidence>
<dbReference type="PROSITE" id="PS50110">
    <property type="entry name" value="RESPONSE_REGULATORY"/>
    <property type="match status" value="1"/>
</dbReference>
<comment type="caution">
    <text evidence="9">The sequence shown here is derived from an EMBL/GenBank/DDBJ whole genome shotgun (WGS) entry which is preliminary data.</text>
</comment>
<keyword evidence="9" id="KW-0548">Nucleotidyltransferase</keyword>
<keyword evidence="3 9" id="KW-0418">Kinase</keyword>
<dbReference type="GO" id="GO:0016779">
    <property type="term" value="F:nucleotidyltransferase activity"/>
    <property type="evidence" value="ECO:0007669"/>
    <property type="project" value="UniProtKB-KW"/>
</dbReference>
<keyword evidence="1" id="KW-0808">Transferase</keyword>
<dbReference type="SUPFAM" id="SSF56112">
    <property type="entry name" value="Protein kinase-like (PK-like)"/>
    <property type="match status" value="1"/>
</dbReference>
<dbReference type="Pfam" id="PF00072">
    <property type="entry name" value="Response_reg"/>
    <property type="match status" value="1"/>
</dbReference>
<keyword evidence="4 6" id="KW-0067">ATP-binding</keyword>